<gene>
    <name evidence="2" type="ORF">AVDCRST_MAG93-2562</name>
</gene>
<feature type="transmembrane region" description="Helical" evidence="1">
    <location>
        <begin position="64"/>
        <end position="81"/>
    </location>
</feature>
<accession>A0A6J4J4Q9</accession>
<feature type="non-terminal residue" evidence="2">
    <location>
        <position position="87"/>
    </location>
</feature>
<feature type="transmembrane region" description="Helical" evidence="1">
    <location>
        <begin position="32"/>
        <end position="52"/>
    </location>
</feature>
<reference evidence="2" key="1">
    <citation type="submission" date="2020-02" db="EMBL/GenBank/DDBJ databases">
        <authorList>
            <person name="Meier V. D."/>
        </authorList>
    </citation>
    <scope>NUCLEOTIDE SEQUENCE</scope>
    <source>
        <strain evidence="2">AVDCRST_MAG93</strain>
    </source>
</reference>
<protein>
    <submittedName>
        <fullName evidence="2">Uncharacterized protein</fullName>
    </submittedName>
</protein>
<name>A0A6J4J4Q9_9CHLR</name>
<proteinExistence type="predicted"/>
<keyword evidence="1" id="KW-1133">Transmembrane helix</keyword>
<dbReference type="AlphaFoldDB" id="A0A6J4J4Q9"/>
<sequence>MLVFFLSTGALIPLLIRHGAQGDQDLAQGDPLTQVVWSGVYALTSLLIVTRWRRFVRVATQDKLLLLLVGFALLSVVWSVAPSITLR</sequence>
<dbReference type="EMBL" id="CADCTR010000871">
    <property type="protein sequence ID" value="CAA9269386.1"/>
    <property type="molecule type" value="Genomic_DNA"/>
</dbReference>
<evidence type="ECO:0000313" key="2">
    <source>
        <dbReference type="EMBL" id="CAA9269386.1"/>
    </source>
</evidence>
<keyword evidence="1" id="KW-0812">Transmembrane</keyword>
<keyword evidence="1" id="KW-0472">Membrane</keyword>
<evidence type="ECO:0000256" key="1">
    <source>
        <dbReference type="SAM" id="Phobius"/>
    </source>
</evidence>
<organism evidence="2">
    <name type="scientific">uncultured Chloroflexia bacterium</name>
    <dbReference type="NCBI Taxonomy" id="1672391"/>
    <lineage>
        <taxon>Bacteria</taxon>
        <taxon>Bacillati</taxon>
        <taxon>Chloroflexota</taxon>
        <taxon>Chloroflexia</taxon>
        <taxon>environmental samples</taxon>
    </lineage>
</organism>